<reference evidence="2" key="1">
    <citation type="journal article" date="2012" name="Science">
        <title>The Paleozoic origin of enzymatic lignin decomposition reconstructed from 31 fungal genomes.</title>
        <authorList>
            <person name="Floudas D."/>
            <person name="Binder M."/>
            <person name="Riley R."/>
            <person name="Barry K."/>
            <person name="Blanchette R.A."/>
            <person name="Henrissat B."/>
            <person name="Martinez A.T."/>
            <person name="Otillar R."/>
            <person name="Spatafora J.W."/>
            <person name="Yadav J.S."/>
            <person name="Aerts A."/>
            <person name="Benoit I."/>
            <person name="Boyd A."/>
            <person name="Carlson A."/>
            <person name="Copeland A."/>
            <person name="Coutinho P.M."/>
            <person name="de Vries R.P."/>
            <person name="Ferreira P."/>
            <person name="Findley K."/>
            <person name="Foster B."/>
            <person name="Gaskell J."/>
            <person name="Glotzer D."/>
            <person name="Gorecki P."/>
            <person name="Heitman J."/>
            <person name="Hesse C."/>
            <person name="Hori C."/>
            <person name="Igarashi K."/>
            <person name="Jurgens J.A."/>
            <person name="Kallen N."/>
            <person name="Kersten P."/>
            <person name="Kohler A."/>
            <person name="Kuees U."/>
            <person name="Kumar T.K.A."/>
            <person name="Kuo A."/>
            <person name="LaButti K."/>
            <person name="Larrondo L.F."/>
            <person name="Lindquist E."/>
            <person name="Ling A."/>
            <person name="Lombard V."/>
            <person name="Lucas S."/>
            <person name="Lundell T."/>
            <person name="Martin R."/>
            <person name="McLaughlin D.J."/>
            <person name="Morgenstern I."/>
            <person name="Morin E."/>
            <person name="Murat C."/>
            <person name="Nagy L.G."/>
            <person name="Nolan M."/>
            <person name="Ohm R.A."/>
            <person name="Patyshakuliyeva A."/>
            <person name="Rokas A."/>
            <person name="Ruiz-Duenas F.J."/>
            <person name="Sabat G."/>
            <person name="Salamov A."/>
            <person name="Samejima M."/>
            <person name="Schmutz J."/>
            <person name="Slot J.C."/>
            <person name="St John F."/>
            <person name="Stenlid J."/>
            <person name="Sun H."/>
            <person name="Sun S."/>
            <person name="Syed K."/>
            <person name="Tsang A."/>
            <person name="Wiebenga A."/>
            <person name="Young D."/>
            <person name="Pisabarro A."/>
            <person name="Eastwood D.C."/>
            <person name="Martin F."/>
            <person name="Cullen D."/>
            <person name="Grigoriev I.V."/>
            <person name="Hibbett D.S."/>
        </authorList>
    </citation>
    <scope>NUCLEOTIDE SEQUENCE [LARGE SCALE GENOMIC DNA]</scope>
    <source>
        <strain evidence="2">RWD-64-598 SS2</strain>
    </source>
</reference>
<protein>
    <submittedName>
        <fullName evidence="1">Uncharacterized protein</fullName>
    </submittedName>
</protein>
<dbReference type="KEGG" id="cput:CONPUDRAFT_91401"/>
<name>A0A5M3MKA7_CONPW</name>
<proteinExistence type="predicted"/>
<evidence type="ECO:0000313" key="1">
    <source>
        <dbReference type="EMBL" id="EIW79085.1"/>
    </source>
</evidence>
<organism evidence="1 2">
    <name type="scientific">Coniophora puteana (strain RWD-64-598)</name>
    <name type="common">Brown rot fungus</name>
    <dbReference type="NCBI Taxonomy" id="741705"/>
    <lineage>
        <taxon>Eukaryota</taxon>
        <taxon>Fungi</taxon>
        <taxon>Dikarya</taxon>
        <taxon>Basidiomycota</taxon>
        <taxon>Agaricomycotina</taxon>
        <taxon>Agaricomycetes</taxon>
        <taxon>Agaricomycetidae</taxon>
        <taxon>Boletales</taxon>
        <taxon>Coniophorineae</taxon>
        <taxon>Coniophoraceae</taxon>
        <taxon>Coniophora</taxon>
    </lineage>
</organism>
<dbReference type="Proteomes" id="UP000053558">
    <property type="component" value="Unassembled WGS sequence"/>
</dbReference>
<gene>
    <name evidence="1" type="ORF">CONPUDRAFT_91401</name>
</gene>
<dbReference type="AlphaFoldDB" id="A0A5M3MKA7"/>
<comment type="caution">
    <text evidence="1">The sequence shown here is derived from an EMBL/GenBank/DDBJ whole genome shotgun (WGS) entry which is preliminary data.</text>
</comment>
<sequence length="52" mass="6016">MQALQLISVSQILPASLPLRFALRATLLQVHGLWWFRSVFPHSHPPVVQKYH</sequence>
<evidence type="ECO:0000313" key="2">
    <source>
        <dbReference type="Proteomes" id="UP000053558"/>
    </source>
</evidence>
<dbReference type="RefSeq" id="XP_007770810.1">
    <property type="nucleotide sequence ID" value="XM_007772620.1"/>
</dbReference>
<accession>A0A5M3MKA7</accession>
<dbReference type="GeneID" id="19211455"/>
<keyword evidence="2" id="KW-1185">Reference proteome</keyword>
<dbReference type="EMBL" id="JH711581">
    <property type="protein sequence ID" value="EIW79085.1"/>
    <property type="molecule type" value="Genomic_DNA"/>
</dbReference>